<dbReference type="Gramene" id="CDY57897">
    <property type="protein sequence ID" value="CDY57897"/>
    <property type="gene ID" value="GSBRNA2T00022796001"/>
</dbReference>
<keyword evidence="4 5" id="KW-0472">Membrane</keyword>
<dbReference type="Proteomes" id="UP000028999">
    <property type="component" value="Unassembled WGS sequence"/>
</dbReference>
<dbReference type="PROSITE" id="PS50922">
    <property type="entry name" value="TLC"/>
    <property type="match status" value="1"/>
</dbReference>
<dbReference type="OrthoDB" id="204175at2759"/>
<proteinExistence type="predicted"/>
<feature type="transmembrane region" description="Helical" evidence="6">
    <location>
        <begin position="214"/>
        <end position="237"/>
    </location>
</feature>
<evidence type="ECO:0000256" key="4">
    <source>
        <dbReference type="ARBA" id="ARBA00023136"/>
    </source>
</evidence>
<keyword evidence="3 6" id="KW-1133">Transmembrane helix</keyword>
<dbReference type="GO" id="GO:0016020">
    <property type="term" value="C:membrane"/>
    <property type="evidence" value="ECO:0007669"/>
    <property type="project" value="UniProtKB-SubCell"/>
</dbReference>
<evidence type="ECO:0000256" key="1">
    <source>
        <dbReference type="ARBA" id="ARBA00004141"/>
    </source>
</evidence>
<dbReference type="AlphaFoldDB" id="A0A078J2V9"/>
<evidence type="ECO:0000256" key="3">
    <source>
        <dbReference type="ARBA" id="ARBA00022989"/>
    </source>
</evidence>
<comment type="subcellular location">
    <subcellularLocation>
        <location evidence="1">Membrane</location>
        <topology evidence="1">Multi-pass membrane protein</topology>
    </subcellularLocation>
</comment>
<evidence type="ECO:0000256" key="5">
    <source>
        <dbReference type="PROSITE-ProRule" id="PRU00205"/>
    </source>
</evidence>
<dbReference type="STRING" id="3708.A0A078J2V9"/>
<reference evidence="9 10" key="1">
    <citation type="journal article" date="2014" name="Science">
        <title>Plant genetics. Early allopolyploid evolution in the post-Neolithic Brassica napus oilseed genome.</title>
        <authorList>
            <person name="Chalhoub B."/>
            <person name="Denoeud F."/>
            <person name="Liu S."/>
            <person name="Parkin I.A."/>
            <person name="Tang H."/>
            <person name="Wang X."/>
            <person name="Chiquet J."/>
            <person name="Belcram H."/>
            <person name="Tong C."/>
            <person name="Samans B."/>
            <person name="Correa M."/>
            <person name="Da Silva C."/>
            <person name="Just J."/>
            <person name="Falentin C."/>
            <person name="Koh C.S."/>
            <person name="Le Clainche I."/>
            <person name="Bernard M."/>
            <person name="Bento P."/>
            <person name="Noel B."/>
            <person name="Labadie K."/>
            <person name="Alberti A."/>
            <person name="Charles M."/>
            <person name="Arnaud D."/>
            <person name="Guo H."/>
            <person name="Daviaud C."/>
            <person name="Alamery S."/>
            <person name="Jabbari K."/>
            <person name="Zhao M."/>
            <person name="Edger P.P."/>
            <person name="Chelaifa H."/>
            <person name="Tack D."/>
            <person name="Lassalle G."/>
            <person name="Mestiri I."/>
            <person name="Schnel N."/>
            <person name="Le Paslier M.C."/>
            <person name="Fan G."/>
            <person name="Renault V."/>
            <person name="Bayer P.E."/>
            <person name="Golicz A.A."/>
            <person name="Manoli S."/>
            <person name="Lee T.H."/>
            <person name="Thi V.H."/>
            <person name="Chalabi S."/>
            <person name="Hu Q."/>
            <person name="Fan C."/>
            <person name="Tollenaere R."/>
            <person name="Lu Y."/>
            <person name="Battail C."/>
            <person name="Shen J."/>
            <person name="Sidebottom C.H."/>
            <person name="Wang X."/>
            <person name="Canaguier A."/>
            <person name="Chauveau A."/>
            <person name="Berard A."/>
            <person name="Deniot G."/>
            <person name="Guan M."/>
            <person name="Liu Z."/>
            <person name="Sun F."/>
            <person name="Lim Y.P."/>
            <person name="Lyons E."/>
            <person name="Town C.D."/>
            <person name="Bancroft I."/>
            <person name="Wang X."/>
            <person name="Meng J."/>
            <person name="Ma J."/>
            <person name="Pires J.C."/>
            <person name="King G.J."/>
            <person name="Brunel D."/>
            <person name="Delourme R."/>
            <person name="Renard M."/>
            <person name="Aury J.M."/>
            <person name="Adams K.L."/>
            <person name="Batley J."/>
            <person name="Snowdon R.J."/>
            <person name="Tost J."/>
            <person name="Edwards D."/>
            <person name="Zhou Y."/>
            <person name="Hua W."/>
            <person name="Sharpe A.G."/>
            <person name="Paterson A.H."/>
            <person name="Guan C."/>
            <person name="Wincker P."/>
        </authorList>
    </citation>
    <scope>NUCLEOTIDE SEQUENCE [LARGE SCALE GENOMIC DNA]</scope>
    <source>
        <strain evidence="10">cv. Darmor-bzh</strain>
    </source>
</reference>
<dbReference type="PaxDb" id="3708-A0A078J2V9"/>
<keyword evidence="2 5" id="KW-0812">Transmembrane</keyword>
<evidence type="ECO:0000256" key="2">
    <source>
        <dbReference type="ARBA" id="ARBA00022692"/>
    </source>
</evidence>
<dbReference type="Pfam" id="PF03798">
    <property type="entry name" value="TRAM_LAG1_CLN8"/>
    <property type="match status" value="1"/>
</dbReference>
<sequence length="255" mass="28469">MSINVFKTSVPDVPLFFTMFLIIYLVAYLIVFRNWKPQIRPEASSCLISIFHGTPAVFLASRAVFSSSSGFSFSSANTAAQNTVLDFSVAYFLTDLLHYIVFYPSDVLFIGHHVATLFVFITCRFLVSHGACAILGLLILAEVTSACQNAWTLAGARKSDPESRLAVKVYDLLSPPFYAFYSVVRGVLGPLFFGKMVASYARGEANGVIPNWLWVSWAVVVGTAITVSILWIWNLWIELFRERKAKKLGQDKKVR</sequence>
<dbReference type="KEGG" id="bna:106418288"/>
<keyword evidence="10" id="KW-1185">Reference proteome</keyword>
<feature type="transmembrane region" description="Helical" evidence="6">
    <location>
        <begin position="177"/>
        <end position="194"/>
    </location>
</feature>
<reference evidence="9" key="2">
    <citation type="submission" date="2014-06" db="EMBL/GenBank/DDBJ databases">
        <authorList>
            <person name="Genoscope - CEA"/>
        </authorList>
    </citation>
    <scope>NUCLEOTIDE SEQUENCE</scope>
</reference>
<dbReference type="SMART" id="SM00724">
    <property type="entry name" value="TLC"/>
    <property type="match status" value="1"/>
</dbReference>
<evidence type="ECO:0000259" key="7">
    <source>
        <dbReference type="PROSITE" id="PS50922"/>
    </source>
</evidence>
<dbReference type="OMA" id="PYVVFRM"/>
<evidence type="ECO:0000313" key="10">
    <source>
        <dbReference type="Proteomes" id="UP000028999"/>
    </source>
</evidence>
<dbReference type="Proteomes" id="UP001295469">
    <property type="component" value="Chromosome C09"/>
</dbReference>
<evidence type="ECO:0000313" key="9">
    <source>
        <dbReference type="EMBL" id="CDY57897.1"/>
    </source>
</evidence>
<protein>
    <submittedName>
        <fullName evidence="8">(rape) hypothetical protein</fullName>
    </submittedName>
    <submittedName>
        <fullName evidence="9">BnaC09g54430D protein</fullName>
    </submittedName>
</protein>
<reference evidence="8" key="3">
    <citation type="submission" date="2021-01" db="EMBL/GenBank/DDBJ databases">
        <authorList>
            <consortium name="Genoscope - CEA"/>
            <person name="William W."/>
        </authorList>
    </citation>
    <scope>NUCLEOTIDE SEQUENCE</scope>
</reference>
<dbReference type="EMBL" id="LK033614">
    <property type="protein sequence ID" value="CDY57897.1"/>
    <property type="molecule type" value="Genomic_DNA"/>
</dbReference>
<dbReference type="InterPro" id="IPR006634">
    <property type="entry name" value="TLC-dom"/>
</dbReference>
<feature type="transmembrane region" description="Helical" evidence="6">
    <location>
        <begin position="109"/>
        <end position="127"/>
    </location>
</feature>
<evidence type="ECO:0000313" key="8">
    <source>
        <dbReference type="EMBL" id="CAF1784761.1"/>
    </source>
</evidence>
<feature type="transmembrane region" description="Helical" evidence="6">
    <location>
        <begin position="13"/>
        <end position="31"/>
    </location>
</feature>
<gene>
    <name evidence="9" type="primary">BnaC09g54430D</name>
    <name evidence="8" type="ORF">DARMORV10_C09P62900.1</name>
    <name evidence="9" type="ORF">GSBRNA2T00022796001</name>
</gene>
<organism evidence="9 10">
    <name type="scientific">Brassica napus</name>
    <name type="common">Rape</name>
    <dbReference type="NCBI Taxonomy" id="3708"/>
    <lineage>
        <taxon>Eukaryota</taxon>
        <taxon>Viridiplantae</taxon>
        <taxon>Streptophyta</taxon>
        <taxon>Embryophyta</taxon>
        <taxon>Tracheophyta</taxon>
        <taxon>Spermatophyta</taxon>
        <taxon>Magnoliopsida</taxon>
        <taxon>eudicotyledons</taxon>
        <taxon>Gunneridae</taxon>
        <taxon>Pentapetalae</taxon>
        <taxon>rosids</taxon>
        <taxon>malvids</taxon>
        <taxon>Brassicales</taxon>
        <taxon>Brassicaceae</taxon>
        <taxon>Brassiceae</taxon>
        <taxon>Brassica</taxon>
    </lineage>
</organism>
<evidence type="ECO:0000256" key="6">
    <source>
        <dbReference type="SAM" id="Phobius"/>
    </source>
</evidence>
<dbReference type="EMBL" id="HG994373">
    <property type="protein sequence ID" value="CAF1784761.1"/>
    <property type="molecule type" value="Genomic_DNA"/>
</dbReference>
<accession>A0A078J2V9</accession>
<dbReference type="InterPro" id="IPR040327">
    <property type="entry name" value="At5g14285-like"/>
</dbReference>
<dbReference type="PANTHER" id="PTHR31766">
    <property type="entry name" value="GLABROUS1 ENHANCER-BINDING PROTEIN-LIKE 2"/>
    <property type="match status" value="1"/>
</dbReference>
<dbReference type="PANTHER" id="PTHR31766:SF2">
    <property type="entry name" value="GLABROUS1 ENHANCER-BINDING PROTEIN-LIKE 2"/>
    <property type="match status" value="1"/>
</dbReference>
<feature type="domain" description="TLC" evidence="7">
    <location>
        <begin position="38"/>
        <end position="244"/>
    </location>
</feature>
<feature type="transmembrane region" description="Helical" evidence="6">
    <location>
        <begin position="43"/>
        <end position="64"/>
    </location>
</feature>
<name>A0A078J2V9_BRANA</name>